<proteinExistence type="inferred from homology"/>
<dbReference type="GO" id="GO:0043137">
    <property type="term" value="P:DNA replication, removal of RNA primer"/>
    <property type="evidence" value="ECO:0007669"/>
    <property type="project" value="TreeGrafter"/>
</dbReference>
<accession>A0A9P7FLY9</accession>
<evidence type="ECO:0000256" key="4">
    <source>
        <dbReference type="ARBA" id="ARBA00022722"/>
    </source>
</evidence>
<keyword evidence="5" id="KW-0479">Metal-binding</keyword>
<dbReference type="PANTHER" id="PTHR10642:SF26">
    <property type="entry name" value="RIBONUCLEASE H1"/>
    <property type="match status" value="1"/>
</dbReference>
<dbReference type="SUPFAM" id="SSF53098">
    <property type="entry name" value="Ribonuclease H-like"/>
    <property type="match status" value="1"/>
</dbReference>
<comment type="catalytic activity">
    <reaction evidence="1">
        <text>Endonucleolytic cleavage to 5'-phosphomonoester.</text>
        <dbReference type="EC" id="3.1.26.4"/>
    </reaction>
</comment>
<evidence type="ECO:0000313" key="10">
    <source>
        <dbReference type="Proteomes" id="UP000823399"/>
    </source>
</evidence>
<dbReference type="GeneID" id="64692886"/>
<dbReference type="Gene3D" id="3.30.420.10">
    <property type="entry name" value="Ribonuclease H-like superfamily/Ribonuclease H"/>
    <property type="match status" value="1"/>
</dbReference>
<dbReference type="PANTHER" id="PTHR10642">
    <property type="entry name" value="RIBONUCLEASE H1"/>
    <property type="match status" value="1"/>
</dbReference>
<evidence type="ECO:0000256" key="2">
    <source>
        <dbReference type="ARBA" id="ARBA00005300"/>
    </source>
</evidence>
<evidence type="ECO:0000256" key="6">
    <source>
        <dbReference type="ARBA" id="ARBA00022759"/>
    </source>
</evidence>
<evidence type="ECO:0000256" key="3">
    <source>
        <dbReference type="ARBA" id="ARBA00012180"/>
    </source>
</evidence>
<feature type="domain" description="RNase H type-1" evidence="8">
    <location>
        <begin position="179"/>
        <end position="252"/>
    </location>
</feature>
<dbReference type="AlphaFoldDB" id="A0A9P7FLY9"/>
<comment type="caution">
    <text evidence="9">The sequence shown here is derived from an EMBL/GenBank/DDBJ whole genome shotgun (WGS) entry which is preliminary data.</text>
</comment>
<gene>
    <name evidence="9" type="ORF">F5147DRAFT_562557</name>
</gene>
<dbReference type="EMBL" id="JABBWM010000001">
    <property type="protein sequence ID" value="KAG2121045.1"/>
    <property type="molecule type" value="Genomic_DNA"/>
</dbReference>
<feature type="non-terminal residue" evidence="9">
    <location>
        <position position="252"/>
    </location>
</feature>
<dbReference type="GO" id="GO:0003676">
    <property type="term" value="F:nucleic acid binding"/>
    <property type="evidence" value="ECO:0007669"/>
    <property type="project" value="InterPro"/>
</dbReference>
<dbReference type="InterPro" id="IPR012337">
    <property type="entry name" value="RNaseH-like_sf"/>
</dbReference>
<keyword evidence="6" id="KW-0255">Endonuclease</keyword>
<protein>
    <recommendedName>
        <fullName evidence="3">ribonuclease H</fullName>
        <ecNumber evidence="3">3.1.26.4</ecNumber>
    </recommendedName>
</protein>
<dbReference type="InterPro" id="IPR002156">
    <property type="entry name" value="RNaseH_domain"/>
</dbReference>
<dbReference type="GO" id="GO:0004523">
    <property type="term" value="F:RNA-DNA hybrid ribonuclease activity"/>
    <property type="evidence" value="ECO:0007669"/>
    <property type="project" value="UniProtKB-EC"/>
</dbReference>
<keyword evidence="10" id="KW-1185">Reference proteome</keyword>
<dbReference type="InterPro" id="IPR036397">
    <property type="entry name" value="RNaseH_sf"/>
</dbReference>
<keyword evidence="7" id="KW-0378">Hydrolase</keyword>
<evidence type="ECO:0000256" key="1">
    <source>
        <dbReference type="ARBA" id="ARBA00000077"/>
    </source>
</evidence>
<dbReference type="RefSeq" id="XP_041300421.1">
    <property type="nucleotide sequence ID" value="XM_041430627.1"/>
</dbReference>
<organism evidence="9 10">
    <name type="scientific">Suillus discolor</name>
    <dbReference type="NCBI Taxonomy" id="1912936"/>
    <lineage>
        <taxon>Eukaryota</taxon>
        <taxon>Fungi</taxon>
        <taxon>Dikarya</taxon>
        <taxon>Basidiomycota</taxon>
        <taxon>Agaricomycotina</taxon>
        <taxon>Agaricomycetes</taxon>
        <taxon>Agaricomycetidae</taxon>
        <taxon>Boletales</taxon>
        <taxon>Suillineae</taxon>
        <taxon>Suillaceae</taxon>
        <taxon>Suillus</taxon>
    </lineage>
</organism>
<dbReference type="InterPro" id="IPR050092">
    <property type="entry name" value="RNase_H"/>
</dbReference>
<reference evidence="9" key="1">
    <citation type="journal article" date="2020" name="New Phytol.">
        <title>Comparative genomics reveals dynamic genome evolution in host specialist ectomycorrhizal fungi.</title>
        <authorList>
            <person name="Lofgren L.A."/>
            <person name="Nguyen N.H."/>
            <person name="Vilgalys R."/>
            <person name="Ruytinx J."/>
            <person name="Liao H.L."/>
            <person name="Branco S."/>
            <person name="Kuo A."/>
            <person name="LaButti K."/>
            <person name="Lipzen A."/>
            <person name="Andreopoulos W."/>
            <person name="Pangilinan J."/>
            <person name="Riley R."/>
            <person name="Hundley H."/>
            <person name="Na H."/>
            <person name="Barry K."/>
            <person name="Grigoriev I.V."/>
            <person name="Stajich J.E."/>
            <person name="Kennedy P.G."/>
        </authorList>
    </citation>
    <scope>NUCLEOTIDE SEQUENCE</scope>
    <source>
        <strain evidence="9">FC423</strain>
    </source>
</reference>
<comment type="similarity">
    <text evidence="2">Belongs to the RNase H family.</text>
</comment>
<dbReference type="Proteomes" id="UP000823399">
    <property type="component" value="Unassembled WGS sequence"/>
</dbReference>
<keyword evidence="4" id="KW-0540">Nuclease</keyword>
<evidence type="ECO:0000259" key="8">
    <source>
        <dbReference type="PROSITE" id="PS50879"/>
    </source>
</evidence>
<evidence type="ECO:0000313" key="9">
    <source>
        <dbReference type="EMBL" id="KAG2121045.1"/>
    </source>
</evidence>
<evidence type="ECO:0000256" key="7">
    <source>
        <dbReference type="ARBA" id="ARBA00022801"/>
    </source>
</evidence>
<name>A0A9P7FLY9_9AGAM</name>
<dbReference type="EC" id="3.1.26.4" evidence="3"/>
<sequence length="252" mass="28499">MLKSARKHNVSFAPLKLSEKLKNQIPAWLHLGAPPRTYNKVKNKCLQTTHNAKSVKDHRDIAERLTNINTHSNINTCICPACIENRLVGCKNPNKCTHIAQQILDSLNPIFNPNTSPRKDNLTLIYRRLEKNVRMQIQPNGEILFDPSIMTKNHISECFRIFTILDHLVQIPAYRLRTPRTQLTVYTDGLCTNNGKQNAVCSGGIWAGENHQLNKAIKIPRDNHSNQIGELTTVLVALQLVNPLSPLKIIID</sequence>
<dbReference type="OrthoDB" id="2205812at2759"/>
<dbReference type="PROSITE" id="PS50879">
    <property type="entry name" value="RNASE_H_1"/>
    <property type="match status" value="1"/>
</dbReference>
<dbReference type="GO" id="GO:0046872">
    <property type="term" value="F:metal ion binding"/>
    <property type="evidence" value="ECO:0007669"/>
    <property type="project" value="UniProtKB-KW"/>
</dbReference>
<evidence type="ECO:0000256" key="5">
    <source>
        <dbReference type="ARBA" id="ARBA00022723"/>
    </source>
</evidence>